<name>A0A4V2YVM4_9ACTN</name>
<protein>
    <submittedName>
        <fullName evidence="1">Uncharacterized protein</fullName>
    </submittedName>
</protein>
<organism evidence="1 2">
    <name type="scientific">Actinomadura darangshiensis</name>
    <dbReference type="NCBI Taxonomy" id="705336"/>
    <lineage>
        <taxon>Bacteria</taxon>
        <taxon>Bacillati</taxon>
        <taxon>Actinomycetota</taxon>
        <taxon>Actinomycetes</taxon>
        <taxon>Streptosporangiales</taxon>
        <taxon>Thermomonosporaceae</taxon>
        <taxon>Actinomadura</taxon>
    </lineage>
</organism>
<dbReference type="Proteomes" id="UP000295578">
    <property type="component" value="Unassembled WGS sequence"/>
</dbReference>
<dbReference type="OrthoDB" id="4221269at2"/>
<dbReference type="RefSeq" id="WP_132198463.1">
    <property type="nucleotide sequence ID" value="NZ_SMKY01000070.1"/>
</dbReference>
<dbReference type="EMBL" id="SMKY01000070">
    <property type="protein sequence ID" value="TDD81997.1"/>
    <property type="molecule type" value="Genomic_DNA"/>
</dbReference>
<accession>A0A4V2YVM4</accession>
<gene>
    <name evidence="1" type="ORF">E1293_17425</name>
</gene>
<evidence type="ECO:0000313" key="1">
    <source>
        <dbReference type="EMBL" id="TDD81997.1"/>
    </source>
</evidence>
<proteinExistence type="predicted"/>
<keyword evidence="2" id="KW-1185">Reference proteome</keyword>
<dbReference type="AlphaFoldDB" id="A0A4V2YVM4"/>
<sequence length="252" mass="27415">MDTVAEHCRVGPDDGLLIRWPTPLRHGERVVLRHGSSGEVRAEALSGDRRSVTLAVAGLATGAWELLLGADRPLVTDDPGFSLDGLRAYAASARHRAARVVRLPDGRAVLDVREVTPHAEVETVHPRDGEIEIGGRLAYAGPRPGDARLVAVARDGDDTAGWHVRLDGTEFRVCLDVRAFAACEPHLWDLWLDAGDVHARLATFLDDSPGKRGTLSYPRQVTASGDREMSVRPYYTLKDELSIACHRVDAAP</sequence>
<reference evidence="1 2" key="1">
    <citation type="submission" date="2019-03" db="EMBL/GenBank/DDBJ databases">
        <title>Draft genome sequences of novel Actinobacteria.</title>
        <authorList>
            <person name="Sahin N."/>
            <person name="Ay H."/>
            <person name="Saygin H."/>
        </authorList>
    </citation>
    <scope>NUCLEOTIDE SEQUENCE [LARGE SCALE GENOMIC DNA]</scope>
    <source>
        <strain evidence="1 2">DSM 45941</strain>
    </source>
</reference>
<evidence type="ECO:0000313" key="2">
    <source>
        <dbReference type="Proteomes" id="UP000295578"/>
    </source>
</evidence>
<comment type="caution">
    <text evidence="1">The sequence shown here is derived from an EMBL/GenBank/DDBJ whole genome shotgun (WGS) entry which is preliminary data.</text>
</comment>